<sequence>MTDTAARTPIPRIISVDDHIVEPPHLWQAWLPERFRERGPRVERRRLGEMKWVGGAKMYEYELDVPDAPWCDVWFFEDLVHPNKR</sequence>
<gene>
    <name evidence="1" type="ORF">METZ01_LOCUS70350</name>
</gene>
<evidence type="ECO:0000313" key="1">
    <source>
        <dbReference type="EMBL" id="SVA17496.1"/>
    </source>
</evidence>
<dbReference type="Gene3D" id="3.20.20.140">
    <property type="entry name" value="Metal-dependent hydrolases"/>
    <property type="match status" value="1"/>
</dbReference>
<protein>
    <recommendedName>
        <fullName evidence="2">Amidohydrolase-related domain-containing protein</fullName>
    </recommendedName>
</protein>
<reference evidence="1" key="1">
    <citation type="submission" date="2018-05" db="EMBL/GenBank/DDBJ databases">
        <authorList>
            <person name="Lanie J.A."/>
            <person name="Ng W.-L."/>
            <person name="Kazmierczak K.M."/>
            <person name="Andrzejewski T.M."/>
            <person name="Davidsen T.M."/>
            <person name="Wayne K.J."/>
            <person name="Tettelin H."/>
            <person name="Glass J.I."/>
            <person name="Rusch D."/>
            <person name="Podicherti R."/>
            <person name="Tsui H.-C.T."/>
            <person name="Winkler M.E."/>
        </authorList>
    </citation>
    <scope>NUCLEOTIDE SEQUENCE</scope>
</reference>
<organism evidence="1">
    <name type="scientific">marine metagenome</name>
    <dbReference type="NCBI Taxonomy" id="408172"/>
    <lineage>
        <taxon>unclassified sequences</taxon>
        <taxon>metagenomes</taxon>
        <taxon>ecological metagenomes</taxon>
    </lineage>
</organism>
<dbReference type="AlphaFoldDB" id="A0A381TN47"/>
<accession>A0A381TN47</accession>
<proteinExistence type="predicted"/>
<feature type="non-terminal residue" evidence="1">
    <location>
        <position position="85"/>
    </location>
</feature>
<evidence type="ECO:0008006" key="2">
    <source>
        <dbReference type="Google" id="ProtNLM"/>
    </source>
</evidence>
<dbReference type="EMBL" id="UINC01004877">
    <property type="protein sequence ID" value="SVA17496.1"/>
    <property type="molecule type" value="Genomic_DNA"/>
</dbReference>
<name>A0A381TN47_9ZZZZ</name>